<evidence type="ECO:0000256" key="4">
    <source>
        <dbReference type="ARBA" id="ARBA00042380"/>
    </source>
</evidence>
<dbReference type="SUPFAM" id="SSF82199">
    <property type="entry name" value="SET domain"/>
    <property type="match status" value="1"/>
</dbReference>
<keyword evidence="2" id="KW-0808">Transferase</keyword>
<evidence type="ECO:0000256" key="1">
    <source>
        <dbReference type="ARBA" id="ARBA00022603"/>
    </source>
</evidence>
<keyword evidence="9" id="KW-1185">Reference proteome</keyword>
<evidence type="ECO:0000313" key="8">
    <source>
        <dbReference type="EMBL" id="KAK3672366.1"/>
    </source>
</evidence>
<keyword evidence="3" id="KW-0949">S-adenosyl-L-methionine</keyword>
<evidence type="ECO:0000259" key="7">
    <source>
        <dbReference type="PROSITE" id="PS50280"/>
    </source>
</evidence>
<evidence type="ECO:0000256" key="6">
    <source>
        <dbReference type="ARBA" id="ARBA00048619"/>
    </source>
</evidence>
<dbReference type="EMBL" id="JAUTXT010000033">
    <property type="protein sequence ID" value="KAK3672366.1"/>
    <property type="molecule type" value="Genomic_DNA"/>
</dbReference>
<comment type="caution">
    <text evidence="8">The sequence shown here is derived from an EMBL/GenBank/DDBJ whole genome shotgun (WGS) entry which is preliminary data.</text>
</comment>
<dbReference type="AlphaFoldDB" id="A0AAE0TTY7"/>
<evidence type="ECO:0000256" key="5">
    <source>
        <dbReference type="ARBA" id="ARBA00044528"/>
    </source>
</evidence>
<dbReference type="InterPro" id="IPR001214">
    <property type="entry name" value="SET_dom"/>
</dbReference>
<feature type="domain" description="SET" evidence="7">
    <location>
        <begin position="14"/>
        <end position="176"/>
    </location>
</feature>
<dbReference type="Pfam" id="PF00856">
    <property type="entry name" value="SET"/>
    <property type="match status" value="1"/>
</dbReference>
<dbReference type="GO" id="GO:0032259">
    <property type="term" value="P:methylation"/>
    <property type="evidence" value="ECO:0007669"/>
    <property type="project" value="UniProtKB-KW"/>
</dbReference>
<dbReference type="PANTHER" id="PTHR46402:SF2">
    <property type="entry name" value="HISTONE-LYSINE N-TRIMETHYLTRANSFERASE SMYD5"/>
    <property type="match status" value="1"/>
</dbReference>
<proteinExistence type="predicted"/>
<dbReference type="Gene3D" id="2.170.270.10">
    <property type="entry name" value="SET domain"/>
    <property type="match status" value="1"/>
</dbReference>
<dbReference type="PROSITE" id="PS50280">
    <property type="entry name" value="SET"/>
    <property type="match status" value="1"/>
</dbReference>
<dbReference type="GO" id="GO:0042799">
    <property type="term" value="F:histone H4K20 methyltransferase activity"/>
    <property type="evidence" value="ECO:0007669"/>
    <property type="project" value="TreeGrafter"/>
</dbReference>
<dbReference type="PANTHER" id="PTHR46402">
    <property type="entry name" value="SET AND MYND DOMAIN-CONTAINING PROTEIN 5"/>
    <property type="match status" value="1"/>
</dbReference>
<dbReference type="InterPro" id="IPR046341">
    <property type="entry name" value="SET_dom_sf"/>
</dbReference>
<reference evidence="8" key="1">
    <citation type="submission" date="2023-07" db="EMBL/GenBank/DDBJ databases">
        <title>Black Yeasts Isolated from many extreme environments.</title>
        <authorList>
            <person name="Coleine C."/>
            <person name="Stajich J.E."/>
            <person name="Selbmann L."/>
        </authorList>
    </citation>
    <scope>NUCLEOTIDE SEQUENCE</scope>
    <source>
        <strain evidence="8">CCFEE 5485</strain>
    </source>
</reference>
<sequence>MEILHITRPSTTHPKIWRARKSPIHRLGLFTTRPFLHGEVVLSEPALARHDSDGPPKVCVHSQGQCKEADTVDLSTSSYRSLRQTMEMFIPPHEILTLEMTSGAAREKVLFEKLVLAMEHGGLPVEDGAVLVEGAYYINHSCTPNAFAVWDRDHDRYTVRADTGIPEGEEVTVSYINFYLQQPLRNHQLGFTCECPYCIAERQNPAFYFGRLDGVWPAIERLRTYLLRHNEFGVVD</sequence>
<evidence type="ECO:0000256" key="2">
    <source>
        <dbReference type="ARBA" id="ARBA00022679"/>
    </source>
</evidence>
<accession>A0AAE0TTY7</accession>
<dbReference type="SMART" id="SM00317">
    <property type="entry name" value="SET"/>
    <property type="match status" value="1"/>
</dbReference>
<organism evidence="8 9">
    <name type="scientific">Recurvomyces mirabilis</name>
    <dbReference type="NCBI Taxonomy" id="574656"/>
    <lineage>
        <taxon>Eukaryota</taxon>
        <taxon>Fungi</taxon>
        <taxon>Dikarya</taxon>
        <taxon>Ascomycota</taxon>
        <taxon>Pezizomycotina</taxon>
        <taxon>Dothideomycetes</taxon>
        <taxon>Dothideomycetidae</taxon>
        <taxon>Mycosphaerellales</taxon>
        <taxon>Teratosphaeriaceae</taxon>
        <taxon>Recurvomyces</taxon>
    </lineage>
</organism>
<comment type="catalytic activity">
    <reaction evidence="6">
        <text>L-lysyl-[histone] + S-adenosyl-L-methionine = N(6)-methyl-L-lysyl-[histone] + S-adenosyl-L-homocysteine + H(+)</text>
        <dbReference type="Rhea" id="RHEA:10024"/>
        <dbReference type="Rhea" id="RHEA-COMP:9845"/>
        <dbReference type="Rhea" id="RHEA-COMP:9846"/>
        <dbReference type="ChEBI" id="CHEBI:15378"/>
        <dbReference type="ChEBI" id="CHEBI:29969"/>
        <dbReference type="ChEBI" id="CHEBI:57856"/>
        <dbReference type="ChEBI" id="CHEBI:59789"/>
        <dbReference type="ChEBI" id="CHEBI:61929"/>
    </reaction>
    <physiologicalReaction direction="left-to-right" evidence="6">
        <dbReference type="Rhea" id="RHEA:10025"/>
    </physiologicalReaction>
</comment>
<name>A0AAE0TTY7_9PEZI</name>
<dbReference type="GO" id="GO:0045814">
    <property type="term" value="P:negative regulation of gene expression, epigenetic"/>
    <property type="evidence" value="ECO:0007669"/>
    <property type="project" value="TreeGrafter"/>
</dbReference>
<gene>
    <name evidence="8" type="ORF">LTR78_007673</name>
</gene>
<protein>
    <recommendedName>
        <fullName evidence="5">Histone-lysine N-methyltransferase SET5</fullName>
    </recommendedName>
    <alternativeName>
        <fullName evidence="4">SET domain-containing protein 5</fullName>
    </alternativeName>
</protein>
<evidence type="ECO:0000256" key="3">
    <source>
        <dbReference type="ARBA" id="ARBA00022691"/>
    </source>
</evidence>
<evidence type="ECO:0000313" key="9">
    <source>
        <dbReference type="Proteomes" id="UP001274830"/>
    </source>
</evidence>
<keyword evidence="1" id="KW-0489">Methyltransferase</keyword>
<dbReference type="Proteomes" id="UP001274830">
    <property type="component" value="Unassembled WGS sequence"/>
</dbReference>
<dbReference type="CDD" id="cd20071">
    <property type="entry name" value="SET_SMYD"/>
    <property type="match status" value="1"/>
</dbReference>